<accession>A0ABY8TYI8</accession>
<evidence type="ECO:0008006" key="5">
    <source>
        <dbReference type="Google" id="ProtNLM"/>
    </source>
</evidence>
<feature type="signal peptide" evidence="2">
    <location>
        <begin position="1"/>
        <end position="17"/>
    </location>
</feature>
<evidence type="ECO:0000256" key="1">
    <source>
        <dbReference type="SAM" id="MobiDB-lite"/>
    </source>
</evidence>
<proteinExistence type="predicted"/>
<feature type="chain" id="PRO_5046644671" description="CUB domain-containing protein" evidence="2">
    <location>
        <begin position="18"/>
        <end position="235"/>
    </location>
</feature>
<evidence type="ECO:0000313" key="3">
    <source>
        <dbReference type="EMBL" id="WIA14030.1"/>
    </source>
</evidence>
<protein>
    <recommendedName>
        <fullName evidence="5">CUB domain-containing protein</fullName>
    </recommendedName>
</protein>
<feature type="compositionally biased region" description="Low complexity" evidence="1">
    <location>
        <begin position="199"/>
        <end position="213"/>
    </location>
</feature>
<keyword evidence="2" id="KW-0732">Signal</keyword>
<evidence type="ECO:0000313" key="4">
    <source>
        <dbReference type="Proteomes" id="UP001244341"/>
    </source>
</evidence>
<gene>
    <name evidence="3" type="ORF">OEZ85_002589</name>
</gene>
<sequence length="235" mass="25066">MMPVLLLIVLITGLANAFNPEDNSLLLSFSGAWSHTASSSFSAAFKLELLDTSGTELLTFESPTLHHRTLSSPQQQQQQQQQQRKPILLNYTTVFNDVQLVPGEQATLWLTTQDSSFQGFQASIRLMWQQQQQVALDLLPVFESATPGGYGQSLTLGEYGADSAAAAAAAAAAAGSIFPEAPAILSREQLPYYPPAPLPSSSGSSSSDDTLAPAPIMDPTDPAAPLDIREGVLTF</sequence>
<dbReference type="Proteomes" id="UP001244341">
    <property type="component" value="Chromosome 5b"/>
</dbReference>
<evidence type="ECO:0000256" key="2">
    <source>
        <dbReference type="SAM" id="SignalP"/>
    </source>
</evidence>
<organism evidence="3 4">
    <name type="scientific">Tetradesmus obliquus</name>
    <name type="common">Green alga</name>
    <name type="synonym">Acutodesmus obliquus</name>
    <dbReference type="NCBI Taxonomy" id="3088"/>
    <lineage>
        <taxon>Eukaryota</taxon>
        <taxon>Viridiplantae</taxon>
        <taxon>Chlorophyta</taxon>
        <taxon>core chlorophytes</taxon>
        <taxon>Chlorophyceae</taxon>
        <taxon>CS clade</taxon>
        <taxon>Sphaeropleales</taxon>
        <taxon>Scenedesmaceae</taxon>
        <taxon>Tetradesmus</taxon>
    </lineage>
</organism>
<reference evidence="3 4" key="1">
    <citation type="submission" date="2023-05" db="EMBL/GenBank/DDBJ databases">
        <title>A 100% complete, gapless, phased diploid assembly of the Scenedesmus obliquus UTEX 3031 genome.</title>
        <authorList>
            <person name="Biondi T.C."/>
            <person name="Hanschen E.R."/>
            <person name="Kwon T."/>
            <person name="Eng W."/>
            <person name="Kruse C.P.S."/>
            <person name="Koehler S.I."/>
            <person name="Kunde Y."/>
            <person name="Gleasner C.D."/>
            <person name="You Mak K.T."/>
            <person name="Polle J."/>
            <person name="Hovde B.T."/>
            <person name="Starkenburg S.R."/>
        </authorList>
    </citation>
    <scope>NUCLEOTIDE SEQUENCE [LARGE SCALE GENOMIC DNA]</scope>
    <source>
        <strain evidence="3 4">DOE0152z</strain>
    </source>
</reference>
<feature type="region of interest" description="Disordered" evidence="1">
    <location>
        <begin position="195"/>
        <end position="226"/>
    </location>
</feature>
<keyword evidence="4" id="KW-1185">Reference proteome</keyword>
<dbReference type="EMBL" id="CP126212">
    <property type="protein sequence ID" value="WIA14030.1"/>
    <property type="molecule type" value="Genomic_DNA"/>
</dbReference>
<name>A0ABY8TYI8_TETOB</name>